<dbReference type="InterPro" id="IPR036565">
    <property type="entry name" value="Mur-like_cat_sf"/>
</dbReference>
<keyword evidence="2" id="KW-0436">Ligase</keyword>
<dbReference type="InterPro" id="IPR013564">
    <property type="entry name" value="MurT_C"/>
</dbReference>
<dbReference type="GO" id="GO:0016881">
    <property type="term" value="F:acid-amino acid ligase activity"/>
    <property type="evidence" value="ECO:0007669"/>
    <property type="project" value="InterPro"/>
</dbReference>
<feature type="binding site" evidence="2">
    <location>
        <position position="227"/>
    </location>
    <ligand>
        <name>Zn(2+)</name>
        <dbReference type="ChEBI" id="CHEBI:29105"/>
    </ligand>
</feature>
<dbReference type="GO" id="GO:0071555">
    <property type="term" value="P:cell wall organization"/>
    <property type="evidence" value="ECO:0007669"/>
    <property type="project" value="UniProtKB-KW"/>
</dbReference>
<keyword evidence="2" id="KW-0862">Zinc</keyword>
<dbReference type="EC" id="6.3.5.13" evidence="2"/>
<comment type="subunit">
    <text evidence="2">Forms a heterodimer with GatD.</text>
</comment>
<keyword evidence="2" id="KW-0133">Cell shape</keyword>
<dbReference type="InterPro" id="IPR043703">
    <property type="entry name" value="Lipid_II_synth_MurT"/>
</dbReference>
<keyword evidence="2" id="KW-0573">Peptidoglycan synthesis</keyword>
<feature type="binding site" evidence="2">
    <location>
        <position position="230"/>
    </location>
    <ligand>
        <name>Zn(2+)</name>
        <dbReference type="ChEBI" id="CHEBI:29105"/>
    </ligand>
</feature>
<dbReference type="RefSeq" id="WP_186487159.1">
    <property type="nucleotide sequence ID" value="NZ_JACOGI010000001.1"/>
</dbReference>
<keyword evidence="2" id="KW-0479">Metal-binding</keyword>
<dbReference type="AlphaFoldDB" id="A0A8J6LY58"/>
<dbReference type="GO" id="GO:0005524">
    <property type="term" value="F:ATP binding"/>
    <property type="evidence" value="ECO:0007669"/>
    <property type="project" value="UniProtKB-UniRule"/>
</dbReference>
<evidence type="ECO:0000256" key="1">
    <source>
        <dbReference type="ARBA" id="ARBA00004752"/>
    </source>
</evidence>
<comment type="similarity">
    <text evidence="2">Belongs to the MurCDEF family. MurT subfamily.</text>
</comment>
<feature type="binding site" evidence="2">
    <location>
        <position position="208"/>
    </location>
    <ligand>
        <name>Zn(2+)</name>
        <dbReference type="ChEBI" id="CHEBI:29105"/>
    </ligand>
</feature>
<organism evidence="5 6">
    <name type="scientific">Neobittarella massiliensis</name>
    <name type="common">ex Bilen et al. 2018</name>
    <dbReference type="NCBI Taxonomy" id="2041842"/>
    <lineage>
        <taxon>Bacteria</taxon>
        <taxon>Bacillati</taxon>
        <taxon>Bacillota</taxon>
        <taxon>Clostridia</taxon>
        <taxon>Eubacteriales</taxon>
        <taxon>Oscillospiraceae</taxon>
        <taxon>Neobittarella (ex Bilen et al. 2018)</taxon>
    </lineage>
</organism>
<comment type="catalytic activity">
    <reaction evidence="2">
        <text>beta-D-GlcNAc-(1-&gt;4)-Mur2Ac(oyl-L-Ala-gamma-D-Glu-L-Lys-D-Ala-D-Ala)-di-trans,octa-cis-undecaprenyl diphosphate + ATP = beta-D-GlcNAc-(1-&gt;4)-Mur2Ac(oyl-L-Ala-gamma-D-O-P-Glu-L-Lys-D-Ala-D-Ala)-di-trans,octa-cis-undecaprenyl diphosphate + ADP</text>
        <dbReference type="Rhea" id="RHEA:59488"/>
        <dbReference type="ChEBI" id="CHEBI:30616"/>
        <dbReference type="ChEBI" id="CHEBI:60033"/>
        <dbReference type="ChEBI" id="CHEBI:143132"/>
        <dbReference type="ChEBI" id="CHEBI:456216"/>
    </reaction>
</comment>
<dbReference type="Pfam" id="PF08245">
    <property type="entry name" value="Mur_ligase_M"/>
    <property type="match status" value="1"/>
</dbReference>
<sequence>MRFIFALWVAKAMKLALKLLGRNGTYLPGNTAIRLCPNFLGQVGKPKTVIGVTGTNGKTTVSNLVGDVLEKSGYTPIGNRFGSNTNAGIATVLLDSCGLLGSSKKELAVLEIDERMAPKILPYVHLDYLVITNLFRDSYKRNAHVDFISSILQSNIAPDTKLILNGEDLVSNHLCPQNSRVYFGIAAGDAKSTSQGNIIHDILVCPQCGAKLQFEYIRYNHIGRAHCPNCDFGSPDLDYAVQDIDYQRHLLQIDTPSGRQTYRLVGDNITDIYNTVTAVALLSELGLSQQKITAAFDAMQIVKTRFEEDIVGDKRVVMMLAKGQNPIACSRVFDFVRHQPGKKAVVLLNYDYFDKQETSENIAWLFDTDFEFLDHPDINQVLCVGVRALDYQLRCLMAGIPADRAQACPQDERAADMLRLDEVDTVFILNDLYTYDVSVALQKKILEKLQKGVA</sequence>
<keyword evidence="2" id="KW-0547">Nucleotide-binding</keyword>
<evidence type="ECO:0000259" key="4">
    <source>
        <dbReference type="Pfam" id="PF08353"/>
    </source>
</evidence>
<comment type="catalytic activity">
    <reaction evidence="2">
        <text>beta-D-GlcNAc-(1-&gt;4)-Mur2Ac(oyl-L-Ala-gamma-D-O-P-Glu-L-Lys-D-Ala-D-Ala)-di-trans,octa-cis-undecaprenyl diphosphate + NH4(+) = beta-D-GlcNAc-(1-&gt;4)-Mur2Ac(oyl-L-Ala-D-isoglutaminyl-L-Lys-D-Ala-D-Ala)-di-trans,octa-cis-undecaprenyl diphosphate + phosphate + H(+)</text>
        <dbReference type="Rhea" id="RHEA:57932"/>
        <dbReference type="ChEBI" id="CHEBI:15378"/>
        <dbReference type="ChEBI" id="CHEBI:28938"/>
        <dbReference type="ChEBI" id="CHEBI:43474"/>
        <dbReference type="ChEBI" id="CHEBI:62233"/>
        <dbReference type="ChEBI" id="CHEBI:143132"/>
    </reaction>
</comment>
<keyword evidence="6" id="KW-1185">Reference proteome</keyword>
<evidence type="ECO:0000256" key="2">
    <source>
        <dbReference type="HAMAP-Rule" id="MF_02214"/>
    </source>
</evidence>
<dbReference type="Gene3D" id="3.40.1190.10">
    <property type="entry name" value="Mur-like, catalytic domain"/>
    <property type="match status" value="1"/>
</dbReference>
<evidence type="ECO:0000313" key="5">
    <source>
        <dbReference type="EMBL" id="MBC3514892.1"/>
    </source>
</evidence>
<comment type="function">
    <text evidence="2">The lipid II isoglutaminyl synthase complex catalyzes the formation of alpha-D-isoglutamine in the cell wall lipid II stem peptide. The MurT subunit catalyzes the ATP-dependent amidation of D-glutamate residue of lipid II, converting it to an isoglutamine residue.</text>
</comment>
<dbReference type="GO" id="GO:0140282">
    <property type="term" value="F:carbon-nitrogen ligase activity on lipid II"/>
    <property type="evidence" value="ECO:0007669"/>
    <property type="project" value="UniProtKB-UniRule"/>
</dbReference>
<dbReference type="UniPathway" id="UPA00219"/>
<dbReference type="Proteomes" id="UP000597668">
    <property type="component" value="Unassembled WGS sequence"/>
</dbReference>
<evidence type="ECO:0000259" key="3">
    <source>
        <dbReference type="Pfam" id="PF08245"/>
    </source>
</evidence>
<feature type="domain" description="Lipid II isoglutaminyl synthase (glutamine-hydrolyzing) subunit MurT C-terminal" evidence="4">
    <location>
        <begin position="324"/>
        <end position="430"/>
    </location>
</feature>
<keyword evidence="2" id="KW-0961">Cell wall biogenesis/degradation</keyword>
<dbReference type="EMBL" id="JACOGI010000001">
    <property type="protein sequence ID" value="MBC3514892.1"/>
    <property type="molecule type" value="Genomic_DNA"/>
</dbReference>
<feature type="binding site" evidence="2">
    <location>
        <position position="205"/>
    </location>
    <ligand>
        <name>Zn(2+)</name>
        <dbReference type="ChEBI" id="CHEBI:29105"/>
    </ligand>
</feature>
<protein>
    <recommendedName>
        <fullName evidence="2">Lipid II isoglutaminyl synthase (glutamine-hydrolyzing) subunit MurT</fullName>
        <ecNumber evidence="2">6.3.5.13</ecNumber>
    </recommendedName>
</protein>
<name>A0A8J6LY58_9FIRM</name>
<dbReference type="PANTHER" id="PTHR23135">
    <property type="entry name" value="MUR LIGASE FAMILY MEMBER"/>
    <property type="match status" value="1"/>
</dbReference>
<accession>A0A8J6LY58</accession>
<dbReference type="GO" id="GO:0009252">
    <property type="term" value="P:peptidoglycan biosynthetic process"/>
    <property type="evidence" value="ECO:0007669"/>
    <property type="project" value="UniProtKB-UniRule"/>
</dbReference>
<dbReference type="HAMAP" id="MF_02214">
    <property type="entry name" value="Lipid_II_synth_MurT"/>
    <property type="match status" value="1"/>
</dbReference>
<dbReference type="PANTHER" id="PTHR23135:SF7">
    <property type="entry name" value="LIPID II ISOGLUTAMINYL SYNTHASE (GLUTAMINE-HYDROLYZING) SUBUNIT MURT"/>
    <property type="match status" value="1"/>
</dbReference>
<evidence type="ECO:0000313" key="6">
    <source>
        <dbReference type="Proteomes" id="UP000597668"/>
    </source>
</evidence>
<reference evidence="5" key="1">
    <citation type="submission" date="2020-08" db="EMBL/GenBank/DDBJ databases">
        <authorList>
            <person name="Liu C."/>
            <person name="Sun Q."/>
        </authorList>
    </citation>
    <scope>NUCLEOTIDE SEQUENCE</scope>
    <source>
        <strain evidence="5">NSJ-65</strain>
    </source>
</reference>
<proteinExistence type="inferred from homology"/>
<keyword evidence="2" id="KW-0067">ATP-binding</keyword>
<dbReference type="GO" id="GO:0008270">
    <property type="term" value="F:zinc ion binding"/>
    <property type="evidence" value="ECO:0007669"/>
    <property type="project" value="UniProtKB-UniRule"/>
</dbReference>
<comment type="pathway">
    <text evidence="1 2">Cell wall biogenesis; peptidoglycan biosynthesis.</text>
</comment>
<dbReference type="SUPFAM" id="SSF53623">
    <property type="entry name" value="MurD-like peptide ligases, catalytic domain"/>
    <property type="match status" value="1"/>
</dbReference>
<dbReference type="InterPro" id="IPR013221">
    <property type="entry name" value="Mur_ligase_cen"/>
</dbReference>
<dbReference type="Pfam" id="PF08353">
    <property type="entry name" value="MurT_C"/>
    <property type="match status" value="1"/>
</dbReference>
<comment type="caution">
    <text evidence="2">Lacks conserved residue(s) required for the propagation of feature annotation.</text>
</comment>
<feature type="domain" description="Mur ligase central" evidence="3">
    <location>
        <begin position="52"/>
        <end position="156"/>
    </location>
</feature>
<gene>
    <name evidence="2" type="primary">murT</name>
    <name evidence="5" type="ORF">H8K20_00605</name>
</gene>
<comment type="catalytic activity">
    <reaction evidence="2">
        <text>beta-D-GlcNAc-(1-&gt;4)-Mur2Ac(oyl-L-Ala-gamma-D-Glu-L-Lys-D-Ala-D-Ala)-di-trans,octa-cis-undecaprenyl diphosphate + L-glutamine + ATP + H2O = beta-D-GlcNAc-(1-&gt;4)-Mur2Ac(oyl-L-Ala-D-isoglutaminyl-L-Lys-D-Ala-D-Ala)-di-trans,octa-cis-undecaprenyl diphosphate + L-glutamate + ADP + phosphate + H(+)</text>
        <dbReference type="Rhea" id="RHEA:57928"/>
        <dbReference type="ChEBI" id="CHEBI:15377"/>
        <dbReference type="ChEBI" id="CHEBI:15378"/>
        <dbReference type="ChEBI" id="CHEBI:29985"/>
        <dbReference type="ChEBI" id="CHEBI:30616"/>
        <dbReference type="ChEBI" id="CHEBI:43474"/>
        <dbReference type="ChEBI" id="CHEBI:58359"/>
        <dbReference type="ChEBI" id="CHEBI:60033"/>
        <dbReference type="ChEBI" id="CHEBI:62233"/>
        <dbReference type="ChEBI" id="CHEBI:456216"/>
        <dbReference type="EC" id="6.3.5.13"/>
    </reaction>
</comment>
<dbReference type="GO" id="GO:0008360">
    <property type="term" value="P:regulation of cell shape"/>
    <property type="evidence" value="ECO:0007669"/>
    <property type="project" value="UniProtKB-KW"/>
</dbReference>
<comment type="caution">
    <text evidence="5">The sequence shown here is derived from an EMBL/GenBank/DDBJ whole genome shotgun (WGS) entry which is preliminary data.</text>
</comment>